<feature type="compositionally biased region" description="Basic and acidic residues" evidence="1">
    <location>
        <begin position="25"/>
        <end position="46"/>
    </location>
</feature>
<dbReference type="AlphaFoldDB" id="A0A9D4MY69"/>
<sequence length="91" mass="9996">MDMIVPDRTDKKPGISVGFWSVRSSNDHHPENNTESSRTKPTETHNHQGQSCLSYGPTQQRHGSTGHLHGPTRTYSITTRTNTAVGLAGIK</sequence>
<comment type="caution">
    <text evidence="2">The sequence shown here is derived from an EMBL/GenBank/DDBJ whole genome shotgun (WGS) entry which is preliminary data.</text>
</comment>
<gene>
    <name evidence="2" type="ORF">DPMN_008494</name>
</gene>
<proteinExistence type="predicted"/>
<feature type="compositionally biased region" description="Polar residues" evidence="1">
    <location>
        <begin position="47"/>
        <end position="63"/>
    </location>
</feature>
<name>A0A9D4MY69_DREPO</name>
<evidence type="ECO:0000256" key="1">
    <source>
        <dbReference type="SAM" id="MobiDB-lite"/>
    </source>
</evidence>
<feature type="region of interest" description="Disordered" evidence="1">
    <location>
        <begin position="1"/>
        <end position="79"/>
    </location>
</feature>
<reference evidence="2" key="2">
    <citation type="submission" date="2020-11" db="EMBL/GenBank/DDBJ databases">
        <authorList>
            <person name="McCartney M.A."/>
            <person name="Auch B."/>
            <person name="Kono T."/>
            <person name="Mallez S."/>
            <person name="Becker A."/>
            <person name="Gohl D.M."/>
            <person name="Silverstein K.A.T."/>
            <person name="Koren S."/>
            <person name="Bechman K.B."/>
            <person name="Herman A."/>
            <person name="Abrahante J.E."/>
            <person name="Garbe J."/>
        </authorList>
    </citation>
    <scope>NUCLEOTIDE SEQUENCE</scope>
    <source>
        <strain evidence="2">Duluth1</strain>
        <tissue evidence="2">Whole animal</tissue>
    </source>
</reference>
<organism evidence="2 3">
    <name type="scientific">Dreissena polymorpha</name>
    <name type="common">Zebra mussel</name>
    <name type="synonym">Mytilus polymorpha</name>
    <dbReference type="NCBI Taxonomy" id="45954"/>
    <lineage>
        <taxon>Eukaryota</taxon>
        <taxon>Metazoa</taxon>
        <taxon>Spiralia</taxon>
        <taxon>Lophotrochozoa</taxon>
        <taxon>Mollusca</taxon>
        <taxon>Bivalvia</taxon>
        <taxon>Autobranchia</taxon>
        <taxon>Heteroconchia</taxon>
        <taxon>Euheterodonta</taxon>
        <taxon>Imparidentia</taxon>
        <taxon>Neoheterodontei</taxon>
        <taxon>Myida</taxon>
        <taxon>Dreissenoidea</taxon>
        <taxon>Dreissenidae</taxon>
        <taxon>Dreissena</taxon>
    </lineage>
</organism>
<protein>
    <submittedName>
        <fullName evidence="2">Uncharacterized protein</fullName>
    </submittedName>
</protein>
<evidence type="ECO:0000313" key="2">
    <source>
        <dbReference type="EMBL" id="KAH3884513.1"/>
    </source>
</evidence>
<feature type="compositionally biased region" description="Basic and acidic residues" evidence="1">
    <location>
        <begin position="1"/>
        <end position="13"/>
    </location>
</feature>
<evidence type="ECO:0000313" key="3">
    <source>
        <dbReference type="Proteomes" id="UP000828390"/>
    </source>
</evidence>
<accession>A0A9D4MY69</accession>
<dbReference type="Proteomes" id="UP000828390">
    <property type="component" value="Unassembled WGS sequence"/>
</dbReference>
<reference evidence="2" key="1">
    <citation type="journal article" date="2019" name="bioRxiv">
        <title>The Genome of the Zebra Mussel, Dreissena polymorpha: A Resource for Invasive Species Research.</title>
        <authorList>
            <person name="McCartney M.A."/>
            <person name="Auch B."/>
            <person name="Kono T."/>
            <person name="Mallez S."/>
            <person name="Zhang Y."/>
            <person name="Obille A."/>
            <person name="Becker A."/>
            <person name="Abrahante J.E."/>
            <person name="Garbe J."/>
            <person name="Badalamenti J.P."/>
            <person name="Herman A."/>
            <person name="Mangelson H."/>
            <person name="Liachko I."/>
            <person name="Sullivan S."/>
            <person name="Sone E.D."/>
            <person name="Koren S."/>
            <person name="Silverstein K.A.T."/>
            <person name="Beckman K.B."/>
            <person name="Gohl D.M."/>
        </authorList>
    </citation>
    <scope>NUCLEOTIDE SEQUENCE</scope>
    <source>
        <strain evidence="2">Duluth1</strain>
        <tissue evidence="2">Whole animal</tissue>
    </source>
</reference>
<dbReference type="EMBL" id="JAIWYP010000001">
    <property type="protein sequence ID" value="KAH3884513.1"/>
    <property type="molecule type" value="Genomic_DNA"/>
</dbReference>
<keyword evidence="3" id="KW-1185">Reference proteome</keyword>